<dbReference type="Gene3D" id="3.40.190.10">
    <property type="entry name" value="Periplasmic binding protein-like II"/>
    <property type="match status" value="1"/>
</dbReference>
<dbReference type="SUPFAM" id="SSF53850">
    <property type="entry name" value="Periplasmic binding protein-like II"/>
    <property type="match status" value="1"/>
</dbReference>
<dbReference type="AlphaFoldDB" id="A0A371CGD8"/>
<dbReference type="EMBL" id="APLQ01000010">
    <property type="protein sequence ID" value="RDW95459.1"/>
    <property type="molecule type" value="Genomic_DNA"/>
</dbReference>
<proteinExistence type="predicted"/>
<evidence type="ECO:0000313" key="2">
    <source>
        <dbReference type="Proteomes" id="UP000013165"/>
    </source>
</evidence>
<reference evidence="1 2" key="1">
    <citation type="journal article" date="2013" name="Genome Announc.">
        <title>Genome Sequence of the Polycyclic Aromatic Hydrocarbon-Degrading Bacterium Strain Marinobacter nanhaiticus D15-8WT.</title>
        <authorList>
            <person name="Cui Z."/>
            <person name="Gao W."/>
            <person name="Li Q."/>
            <person name="Xu G."/>
            <person name="Zheng L."/>
        </authorList>
    </citation>
    <scope>NUCLEOTIDE SEQUENCE [LARGE SCALE GENOMIC DNA]</scope>
    <source>
        <strain evidence="1 2">D15-8W</strain>
    </source>
</reference>
<sequence>MHSLMPHRRVLCKATPLRTLLGLTLMASLTLFFSPVMATGTVRLTNGDWAPYLKREAPHGIIAEIIEEAFAESDTAVHWGFFPWARSYALAQKGIWDGSAAWACTAERAPYFYFSDPIIPVKLAFFYRRERAFDWKSPAEGNR</sequence>
<evidence type="ECO:0008006" key="3">
    <source>
        <dbReference type="Google" id="ProtNLM"/>
    </source>
</evidence>
<dbReference type="RefSeq" id="WP_051079883.1">
    <property type="nucleotide sequence ID" value="NZ_AP028878.1"/>
</dbReference>
<organism evidence="1 2">
    <name type="scientific">Marinobacter nanhaiticus D15-8W</name>
    <dbReference type="NCBI Taxonomy" id="626887"/>
    <lineage>
        <taxon>Bacteria</taxon>
        <taxon>Pseudomonadati</taxon>
        <taxon>Pseudomonadota</taxon>
        <taxon>Gammaproteobacteria</taxon>
        <taxon>Pseudomonadales</taxon>
        <taxon>Marinobacteraceae</taxon>
        <taxon>Marinobacter</taxon>
    </lineage>
</organism>
<name>A0A371CGD8_9GAMM</name>
<accession>A0A371CGD8</accession>
<evidence type="ECO:0000313" key="1">
    <source>
        <dbReference type="EMBL" id="RDW95459.1"/>
    </source>
</evidence>
<dbReference type="OrthoDB" id="5296159at2"/>
<dbReference type="Proteomes" id="UP000013165">
    <property type="component" value="Unassembled WGS sequence"/>
</dbReference>
<comment type="caution">
    <text evidence="1">The sequence shown here is derived from an EMBL/GenBank/DDBJ whole genome shotgun (WGS) entry which is preliminary data.</text>
</comment>
<protein>
    <recommendedName>
        <fullName evidence="3">Solute-binding protein family 3/N-terminal domain-containing protein</fullName>
    </recommendedName>
</protein>
<keyword evidence="2" id="KW-1185">Reference proteome</keyword>
<gene>
    <name evidence="1" type="ORF">J057_24090</name>
</gene>